<keyword evidence="3" id="KW-0326">Glycosidase</keyword>
<evidence type="ECO:0000256" key="4">
    <source>
        <dbReference type="RuleBase" id="RU003690"/>
    </source>
</evidence>
<keyword evidence="6" id="KW-1185">Reference proteome</keyword>
<reference evidence="5 6" key="1">
    <citation type="journal article" date="2017" name="Curr. Biol.">
        <title>Genome architecture and evolution of a unichromosomal asexual nematode.</title>
        <authorList>
            <person name="Fradin H."/>
            <person name="Zegar C."/>
            <person name="Gutwein M."/>
            <person name="Lucas J."/>
            <person name="Kovtun M."/>
            <person name="Corcoran D."/>
            <person name="Baugh L.R."/>
            <person name="Kiontke K."/>
            <person name="Gunsalus K."/>
            <person name="Fitch D.H."/>
            <person name="Piano F."/>
        </authorList>
    </citation>
    <scope>NUCLEOTIDE SEQUENCE [LARGE SCALE GENOMIC DNA]</scope>
    <source>
        <strain evidence="5">PF1309</strain>
    </source>
</reference>
<accession>A0A2A2KK42</accession>
<dbReference type="PANTHER" id="PTHR10353:SF36">
    <property type="entry name" value="LP05116P"/>
    <property type="match status" value="1"/>
</dbReference>
<dbReference type="Pfam" id="PF00232">
    <property type="entry name" value="Glyco_hydro_1"/>
    <property type="match status" value="1"/>
</dbReference>
<dbReference type="OrthoDB" id="65569at2759"/>
<dbReference type="PANTHER" id="PTHR10353">
    <property type="entry name" value="GLYCOSYL HYDROLASE"/>
    <property type="match status" value="1"/>
</dbReference>
<dbReference type="STRING" id="2018661.A0A2A2KK42"/>
<evidence type="ECO:0000313" key="5">
    <source>
        <dbReference type="EMBL" id="PAV74238.1"/>
    </source>
</evidence>
<evidence type="ECO:0008006" key="7">
    <source>
        <dbReference type="Google" id="ProtNLM"/>
    </source>
</evidence>
<dbReference type="PRINTS" id="PR00131">
    <property type="entry name" value="GLHYDRLASE1"/>
</dbReference>
<comment type="caution">
    <text evidence="5">The sequence shown here is derived from an EMBL/GenBank/DDBJ whole genome shotgun (WGS) entry which is preliminary data.</text>
</comment>
<evidence type="ECO:0000256" key="3">
    <source>
        <dbReference type="ARBA" id="ARBA00023295"/>
    </source>
</evidence>
<dbReference type="GO" id="GO:0005975">
    <property type="term" value="P:carbohydrate metabolic process"/>
    <property type="evidence" value="ECO:0007669"/>
    <property type="project" value="InterPro"/>
</dbReference>
<dbReference type="SUPFAM" id="SSF51445">
    <property type="entry name" value="(Trans)glycosidases"/>
    <property type="match status" value="1"/>
</dbReference>
<evidence type="ECO:0000313" key="6">
    <source>
        <dbReference type="Proteomes" id="UP000218231"/>
    </source>
</evidence>
<evidence type="ECO:0000256" key="1">
    <source>
        <dbReference type="ARBA" id="ARBA00010838"/>
    </source>
</evidence>
<evidence type="ECO:0000256" key="2">
    <source>
        <dbReference type="ARBA" id="ARBA00022801"/>
    </source>
</evidence>
<dbReference type="Gene3D" id="3.20.20.80">
    <property type="entry name" value="Glycosidases"/>
    <property type="match status" value="2"/>
</dbReference>
<dbReference type="AlphaFoldDB" id="A0A2A2KK42"/>
<dbReference type="Gene3D" id="3.60.20.40">
    <property type="match status" value="1"/>
</dbReference>
<name>A0A2A2KK42_9BILA</name>
<dbReference type="GO" id="GO:0008422">
    <property type="term" value="F:beta-glucosidase activity"/>
    <property type="evidence" value="ECO:0007669"/>
    <property type="project" value="TreeGrafter"/>
</dbReference>
<proteinExistence type="inferred from homology"/>
<dbReference type="InterPro" id="IPR001360">
    <property type="entry name" value="Glyco_hydro_1"/>
</dbReference>
<protein>
    <recommendedName>
        <fullName evidence="7">Beta-glucosidase</fullName>
    </recommendedName>
</protein>
<gene>
    <name evidence="5" type="ORF">WR25_03913</name>
</gene>
<dbReference type="EMBL" id="LIAE01008382">
    <property type="protein sequence ID" value="PAV74238.1"/>
    <property type="molecule type" value="Genomic_DNA"/>
</dbReference>
<sequence length="472" mass="54148">FGFAPSETNFIVPGKRPMSSMSPIIIYNQDTRENLKQILELKYEQKFKNTTGFEGRGPSVWDEFVRKPGKIVDNSTGDVAADSYHKYKEDIALLKKLGVTLYHWDLPLALQDKGGWLNRDTIEHFRKYAKFCFTEFGKKVKIWITINEPMVVATMGHCGKSGEHAPGGLKEHCHWSQYLAGHNLLLAHGHAYRTYHGMNWKPSERGYVGIANSIQWVIPETEADEEITKLARDRTFGWFSHPILKNDYPPLLKERIKLLSKLEGRAESRFPEFTEFEKLMLSGSADFLGINYYVTLITKRLENDQDRKSQSEYRPANLEGTLDDIPAMGYQNRSWMPVGDSTSWIRSYPDGLEGLLDYVRTEYSNPDVIITENGCMDTPNENLNDITRIRYLKGHIAAVSKAMSKGSKIRGYNLWSLIDNFEWADGYTKLFGIHKVDFNDPNRARTSKLSAKIYSEIIQSNQVVIDEDCTWP</sequence>
<dbReference type="InterPro" id="IPR017853">
    <property type="entry name" value="GH"/>
</dbReference>
<comment type="similarity">
    <text evidence="1 4">Belongs to the glycosyl hydrolase 1 family.</text>
</comment>
<organism evidence="5 6">
    <name type="scientific">Diploscapter pachys</name>
    <dbReference type="NCBI Taxonomy" id="2018661"/>
    <lineage>
        <taxon>Eukaryota</taxon>
        <taxon>Metazoa</taxon>
        <taxon>Ecdysozoa</taxon>
        <taxon>Nematoda</taxon>
        <taxon>Chromadorea</taxon>
        <taxon>Rhabditida</taxon>
        <taxon>Rhabditina</taxon>
        <taxon>Rhabditomorpha</taxon>
        <taxon>Rhabditoidea</taxon>
        <taxon>Rhabditidae</taxon>
        <taxon>Diploscapter</taxon>
    </lineage>
</organism>
<dbReference type="InterPro" id="IPR043137">
    <property type="entry name" value="GGT_ssub_C"/>
</dbReference>
<feature type="non-terminal residue" evidence="5">
    <location>
        <position position="1"/>
    </location>
</feature>
<keyword evidence="2" id="KW-0378">Hydrolase</keyword>
<dbReference type="Proteomes" id="UP000218231">
    <property type="component" value="Unassembled WGS sequence"/>
</dbReference>